<evidence type="ECO:0000259" key="5">
    <source>
        <dbReference type="Pfam" id="PF00296"/>
    </source>
</evidence>
<dbReference type="InterPro" id="IPR036661">
    <property type="entry name" value="Luciferase-like_sf"/>
</dbReference>
<keyword evidence="1" id="KW-0285">Flavoprotein</keyword>
<evidence type="ECO:0000256" key="1">
    <source>
        <dbReference type="ARBA" id="ARBA00022630"/>
    </source>
</evidence>
<dbReference type="EMBL" id="JBHSQK010000130">
    <property type="protein sequence ID" value="MFC5952875.1"/>
    <property type="molecule type" value="Genomic_DNA"/>
</dbReference>
<comment type="caution">
    <text evidence="6">The sequence shown here is derived from an EMBL/GenBank/DDBJ whole genome shotgun (WGS) entry which is preliminary data.</text>
</comment>
<organism evidence="6 7">
    <name type="scientific">Pseudonocardia lutea</name>
    <dbReference type="NCBI Taxonomy" id="2172015"/>
    <lineage>
        <taxon>Bacteria</taxon>
        <taxon>Bacillati</taxon>
        <taxon>Actinomycetota</taxon>
        <taxon>Actinomycetes</taxon>
        <taxon>Pseudonocardiales</taxon>
        <taxon>Pseudonocardiaceae</taxon>
        <taxon>Pseudonocardia</taxon>
    </lineage>
</organism>
<evidence type="ECO:0000256" key="2">
    <source>
        <dbReference type="ARBA" id="ARBA00022643"/>
    </source>
</evidence>
<dbReference type="EC" id="1.-.-.-" evidence="6"/>
<dbReference type="CDD" id="cd01094">
    <property type="entry name" value="Alkanesulfonate_monoxygenase"/>
    <property type="match status" value="1"/>
</dbReference>
<dbReference type="Proteomes" id="UP001596119">
    <property type="component" value="Unassembled WGS sequence"/>
</dbReference>
<keyword evidence="3 6" id="KW-0560">Oxidoreductase</keyword>
<name>A0ABW1IHZ7_9PSEU</name>
<gene>
    <name evidence="6" type="ORF">ACFQH9_31910</name>
</gene>
<dbReference type="InterPro" id="IPR011251">
    <property type="entry name" value="Luciferase-like_dom"/>
</dbReference>
<dbReference type="RefSeq" id="WP_379572175.1">
    <property type="nucleotide sequence ID" value="NZ_JBHSQK010000130.1"/>
</dbReference>
<proteinExistence type="predicted"/>
<accession>A0ABW1IHZ7</accession>
<dbReference type="Pfam" id="PF00296">
    <property type="entry name" value="Bac_luciferase"/>
    <property type="match status" value="1"/>
</dbReference>
<evidence type="ECO:0000313" key="6">
    <source>
        <dbReference type="EMBL" id="MFC5952875.1"/>
    </source>
</evidence>
<reference evidence="7" key="1">
    <citation type="journal article" date="2019" name="Int. J. Syst. Evol. Microbiol.">
        <title>The Global Catalogue of Microorganisms (GCM) 10K type strain sequencing project: providing services to taxonomists for standard genome sequencing and annotation.</title>
        <authorList>
            <consortium name="The Broad Institute Genomics Platform"/>
            <consortium name="The Broad Institute Genome Sequencing Center for Infectious Disease"/>
            <person name="Wu L."/>
            <person name="Ma J."/>
        </authorList>
    </citation>
    <scope>NUCLEOTIDE SEQUENCE [LARGE SCALE GENOMIC DNA]</scope>
    <source>
        <strain evidence="7">CGMCC 4.7397</strain>
    </source>
</reference>
<dbReference type="GO" id="GO:0016491">
    <property type="term" value="F:oxidoreductase activity"/>
    <property type="evidence" value="ECO:0007669"/>
    <property type="project" value="UniProtKB-KW"/>
</dbReference>
<keyword evidence="7" id="KW-1185">Reference proteome</keyword>
<protein>
    <submittedName>
        <fullName evidence="6">LLM class flavin-dependent oxidoreductase</fullName>
        <ecNumber evidence="6">1.-.-.-</ecNumber>
    </submittedName>
</protein>
<dbReference type="PANTHER" id="PTHR42847">
    <property type="entry name" value="ALKANESULFONATE MONOOXYGENASE"/>
    <property type="match status" value="1"/>
</dbReference>
<sequence length="359" mass="39800">MLGTFATNLEGGFTATKIPEKHHIDWATVKSVAQKADRAGFEIQVPLARWASMGGETDFCGVNLEPMTWAAGLAEATEYSRIFATIHVPLVHPILAAKQMTTIDHISGGRFGVNVVVGWNPVEFAMFGQKPLAHDNGYEYAQEWIDVVNRLWTEDEPFDHKGTFFDIPAAWIQPKPLSRPRPAIMNAGTSPAGSAYAARNADIAFSTILEKDDPDDIQRRFDRYRKNAAGFGRDVSVWSGVWIICRDTEQEARDYYEYAIEQNGDVGVLDSIDPRVLPSTEGLSEEEALKHRARTLAAFGAQQLIGTPDSIAKAMVEVCEAGVDGLVCQWIDYEEGLDTFTEHVLPRLERAGVRKPFTP</sequence>
<dbReference type="PANTHER" id="PTHR42847:SF4">
    <property type="entry name" value="ALKANESULFONATE MONOOXYGENASE-RELATED"/>
    <property type="match status" value="1"/>
</dbReference>
<feature type="domain" description="Luciferase-like" evidence="5">
    <location>
        <begin position="5"/>
        <end position="324"/>
    </location>
</feature>
<evidence type="ECO:0000256" key="4">
    <source>
        <dbReference type="ARBA" id="ARBA00023033"/>
    </source>
</evidence>
<dbReference type="Gene3D" id="3.20.20.30">
    <property type="entry name" value="Luciferase-like domain"/>
    <property type="match status" value="1"/>
</dbReference>
<keyword evidence="4" id="KW-0503">Monooxygenase</keyword>
<evidence type="ECO:0000256" key="3">
    <source>
        <dbReference type="ARBA" id="ARBA00023002"/>
    </source>
</evidence>
<evidence type="ECO:0000313" key="7">
    <source>
        <dbReference type="Proteomes" id="UP001596119"/>
    </source>
</evidence>
<dbReference type="SUPFAM" id="SSF51679">
    <property type="entry name" value="Bacterial luciferase-like"/>
    <property type="match status" value="1"/>
</dbReference>
<dbReference type="InterPro" id="IPR050172">
    <property type="entry name" value="SsuD_RutA_monooxygenase"/>
</dbReference>
<keyword evidence="2" id="KW-0288">FMN</keyword>